<sequence length="130" mass="14338">MTMDQAEKKILLRVLSLLLAGLVFLFITSETQGEKRVKVPVEYGNVPAGLTLVTKPPAYVEMVLAGPRILLLKAKITGLKLQLDLHGLHAGVNRFAEPERFIPLDDELRVKTVLTAVDIMAQPSEPKKPD</sequence>
<protein>
    <submittedName>
        <fullName evidence="1">YbbR domain protein</fullName>
    </submittedName>
</protein>
<dbReference type="RefSeq" id="WP_012648491.1">
    <property type="nucleotide sequence ID" value="NC_011979.1"/>
</dbReference>
<dbReference type="STRING" id="316067.Geob_3420"/>
<gene>
    <name evidence="1" type="ordered locus">Geob_3420</name>
</gene>
<reference evidence="1 2" key="1">
    <citation type="submission" date="2009-01" db="EMBL/GenBank/DDBJ databases">
        <title>Complete sequence of Geobacter sp. FRC-32.</title>
        <authorList>
            <consortium name="US DOE Joint Genome Institute"/>
            <person name="Lucas S."/>
            <person name="Copeland A."/>
            <person name="Lapidus A."/>
            <person name="Glavina del Rio T."/>
            <person name="Dalin E."/>
            <person name="Tice H."/>
            <person name="Bruce D."/>
            <person name="Goodwin L."/>
            <person name="Pitluck S."/>
            <person name="Saunders E."/>
            <person name="Brettin T."/>
            <person name="Detter J.C."/>
            <person name="Han C."/>
            <person name="Larimer F."/>
            <person name="Land M."/>
            <person name="Hauser L."/>
            <person name="Kyrpides N."/>
            <person name="Ovchinnikova G."/>
            <person name="Kostka J."/>
            <person name="Richardson P."/>
        </authorList>
    </citation>
    <scope>NUCLEOTIDE SEQUENCE [LARGE SCALE GENOMIC DNA]</scope>
    <source>
        <strain evidence="2">DSM 22248 / JCM 15807 / FRC-32</strain>
    </source>
</reference>
<dbReference type="Proteomes" id="UP000007721">
    <property type="component" value="Chromosome"/>
</dbReference>
<accession>B9M5K4</accession>
<proteinExistence type="predicted"/>
<dbReference type="OrthoDB" id="5396700at2"/>
<dbReference type="EMBL" id="CP001390">
    <property type="protein sequence ID" value="ACM21763.1"/>
    <property type="molecule type" value="Genomic_DNA"/>
</dbReference>
<dbReference type="Gene3D" id="2.170.120.30">
    <property type="match status" value="1"/>
</dbReference>
<dbReference type="HOGENOM" id="CLU_157869_0_0_7"/>
<evidence type="ECO:0000313" key="1">
    <source>
        <dbReference type="EMBL" id="ACM21763.1"/>
    </source>
</evidence>
<dbReference type="AlphaFoldDB" id="B9M5K4"/>
<name>B9M5K4_GEODF</name>
<organism evidence="1 2">
    <name type="scientific">Geotalea daltonii (strain DSM 22248 / JCM 15807 / FRC-32)</name>
    <name type="common">Geobacter daltonii</name>
    <dbReference type="NCBI Taxonomy" id="316067"/>
    <lineage>
        <taxon>Bacteria</taxon>
        <taxon>Pseudomonadati</taxon>
        <taxon>Thermodesulfobacteriota</taxon>
        <taxon>Desulfuromonadia</taxon>
        <taxon>Geobacterales</taxon>
        <taxon>Geobacteraceae</taxon>
        <taxon>Geotalea</taxon>
    </lineage>
</organism>
<evidence type="ECO:0000313" key="2">
    <source>
        <dbReference type="Proteomes" id="UP000007721"/>
    </source>
</evidence>
<dbReference type="KEGG" id="geo:Geob_3420"/>
<keyword evidence="2" id="KW-1185">Reference proteome</keyword>